<comment type="subcellular location">
    <subcellularLocation>
        <location evidence="1">Nucleus</location>
    </subcellularLocation>
</comment>
<dbReference type="InParanoid" id="A0A2P6N1S4"/>
<feature type="coiled-coil region" evidence="9">
    <location>
        <begin position="870"/>
        <end position="939"/>
    </location>
</feature>
<feature type="compositionally biased region" description="Basic and acidic residues" evidence="10">
    <location>
        <begin position="435"/>
        <end position="444"/>
    </location>
</feature>
<dbReference type="HAMAP" id="MF_00408">
    <property type="entry name" value="TATA_bind_prot_arch"/>
    <property type="match status" value="1"/>
</dbReference>
<feature type="coiled-coil region" evidence="9">
    <location>
        <begin position="469"/>
        <end position="496"/>
    </location>
</feature>
<organism evidence="11 12">
    <name type="scientific">Planoprotostelium fungivorum</name>
    <dbReference type="NCBI Taxonomy" id="1890364"/>
    <lineage>
        <taxon>Eukaryota</taxon>
        <taxon>Amoebozoa</taxon>
        <taxon>Evosea</taxon>
        <taxon>Variosea</taxon>
        <taxon>Cavosteliida</taxon>
        <taxon>Cavosteliaceae</taxon>
        <taxon>Planoprotostelium</taxon>
    </lineage>
</organism>
<dbReference type="InterPro" id="IPR000814">
    <property type="entry name" value="TBP"/>
</dbReference>
<evidence type="ECO:0000256" key="1">
    <source>
        <dbReference type="ARBA" id="ARBA00004123"/>
    </source>
</evidence>
<dbReference type="InterPro" id="IPR012295">
    <property type="entry name" value="TBP_dom_sf"/>
</dbReference>
<dbReference type="SUPFAM" id="SSF55945">
    <property type="entry name" value="TATA-box binding protein-like"/>
    <property type="match status" value="2"/>
</dbReference>
<keyword evidence="4" id="KW-0805">Transcription regulation</keyword>
<feature type="coiled-coil region" evidence="9">
    <location>
        <begin position="541"/>
        <end position="599"/>
    </location>
</feature>
<protein>
    <submittedName>
        <fullName evidence="11">TATA box-binding protein-like protein 2-like</fullName>
    </submittedName>
</protein>
<keyword evidence="5" id="KW-0238">DNA-binding</keyword>
<evidence type="ECO:0000256" key="4">
    <source>
        <dbReference type="ARBA" id="ARBA00023015"/>
    </source>
</evidence>
<feature type="compositionally biased region" description="Polar residues" evidence="10">
    <location>
        <begin position="350"/>
        <end position="361"/>
    </location>
</feature>
<evidence type="ECO:0000256" key="9">
    <source>
        <dbReference type="SAM" id="Coils"/>
    </source>
</evidence>
<keyword evidence="6" id="KW-0804">Transcription</keyword>
<dbReference type="OrthoDB" id="2127950at2759"/>
<feature type="region of interest" description="Disordered" evidence="10">
    <location>
        <begin position="762"/>
        <end position="782"/>
    </location>
</feature>
<evidence type="ECO:0000256" key="5">
    <source>
        <dbReference type="ARBA" id="ARBA00023125"/>
    </source>
</evidence>
<dbReference type="InterPro" id="IPR033710">
    <property type="entry name" value="TBP_eukaryotic"/>
</dbReference>
<feature type="compositionally biased region" description="Polar residues" evidence="10">
    <location>
        <begin position="323"/>
        <end position="339"/>
    </location>
</feature>
<dbReference type="Gene3D" id="3.30.310.10">
    <property type="entry name" value="TATA-Binding Protein"/>
    <property type="match status" value="2"/>
</dbReference>
<evidence type="ECO:0000256" key="2">
    <source>
        <dbReference type="ARBA" id="ARBA00005560"/>
    </source>
</evidence>
<feature type="coiled-coil region" evidence="9">
    <location>
        <begin position="632"/>
        <end position="680"/>
    </location>
</feature>
<comment type="subunit">
    <text evidence="8">Belongs to the TFIID complex together with the TBP-associated factors (TAFs). Binds DNA as monomer.</text>
</comment>
<dbReference type="CDD" id="cd04516">
    <property type="entry name" value="TBP_eukaryotes"/>
    <property type="match status" value="1"/>
</dbReference>
<dbReference type="GO" id="GO:0060261">
    <property type="term" value="P:positive regulation of transcription initiation by RNA polymerase II"/>
    <property type="evidence" value="ECO:0007669"/>
    <property type="project" value="UniProtKB-ARBA"/>
</dbReference>
<dbReference type="PROSITE" id="PS00351">
    <property type="entry name" value="TFIID"/>
    <property type="match status" value="1"/>
</dbReference>
<gene>
    <name evidence="11" type="ORF">PROFUN_08573</name>
</gene>
<accession>A0A2P6N1S4</accession>
<dbReference type="FunFam" id="3.30.310.10:FF:000002">
    <property type="entry name" value="TATA-box-binding protein 2"/>
    <property type="match status" value="1"/>
</dbReference>
<keyword evidence="3" id="KW-0677">Repeat</keyword>
<feature type="region of interest" description="Disordered" evidence="10">
    <location>
        <begin position="1190"/>
        <end position="1218"/>
    </location>
</feature>
<feature type="compositionally biased region" description="Polar residues" evidence="10">
    <location>
        <begin position="1201"/>
        <end position="1211"/>
    </location>
</feature>
<evidence type="ECO:0000313" key="12">
    <source>
        <dbReference type="Proteomes" id="UP000241769"/>
    </source>
</evidence>
<comment type="similarity">
    <text evidence="2">Belongs to the TBP family.</text>
</comment>
<dbReference type="PRINTS" id="PR00686">
    <property type="entry name" value="TIFACTORIID"/>
</dbReference>
<evidence type="ECO:0000256" key="8">
    <source>
        <dbReference type="ARBA" id="ARBA00063701"/>
    </source>
</evidence>
<dbReference type="STRING" id="1890364.A0A2P6N1S4"/>
<reference evidence="11 12" key="1">
    <citation type="journal article" date="2018" name="Genome Biol. Evol.">
        <title>Multiple Roots of Fruiting Body Formation in Amoebozoa.</title>
        <authorList>
            <person name="Hillmann F."/>
            <person name="Forbes G."/>
            <person name="Novohradska S."/>
            <person name="Ferling I."/>
            <person name="Riege K."/>
            <person name="Groth M."/>
            <person name="Westermann M."/>
            <person name="Marz M."/>
            <person name="Spaller T."/>
            <person name="Winckler T."/>
            <person name="Schaap P."/>
            <person name="Glockner G."/>
        </authorList>
    </citation>
    <scope>NUCLEOTIDE SEQUENCE [LARGE SCALE GENOMIC DNA]</scope>
    <source>
        <strain evidence="11 12">Jena</strain>
    </source>
</reference>
<dbReference type="GO" id="GO:0003677">
    <property type="term" value="F:DNA binding"/>
    <property type="evidence" value="ECO:0007669"/>
    <property type="project" value="UniProtKB-KW"/>
</dbReference>
<dbReference type="GO" id="GO:0032991">
    <property type="term" value="C:protein-containing complex"/>
    <property type="evidence" value="ECO:0007669"/>
    <property type="project" value="UniProtKB-ARBA"/>
</dbReference>
<name>A0A2P6N1S4_9EUKA</name>
<evidence type="ECO:0000256" key="10">
    <source>
        <dbReference type="SAM" id="MobiDB-lite"/>
    </source>
</evidence>
<keyword evidence="12" id="KW-1185">Reference proteome</keyword>
<dbReference type="EMBL" id="MDYQ01000251">
    <property type="protein sequence ID" value="PRP77899.1"/>
    <property type="molecule type" value="Genomic_DNA"/>
</dbReference>
<keyword evidence="7" id="KW-0539">Nucleus</keyword>
<comment type="caution">
    <text evidence="11">The sequence shown here is derived from an EMBL/GenBank/DDBJ whole genome shotgun (WGS) entry which is preliminary data.</text>
</comment>
<evidence type="ECO:0000256" key="6">
    <source>
        <dbReference type="ARBA" id="ARBA00023163"/>
    </source>
</evidence>
<keyword evidence="9" id="KW-0175">Coiled coil</keyword>
<dbReference type="InterPro" id="IPR030491">
    <property type="entry name" value="TBP_CS"/>
</dbReference>
<evidence type="ECO:0000256" key="3">
    <source>
        <dbReference type="ARBA" id="ARBA00022737"/>
    </source>
</evidence>
<dbReference type="GO" id="GO:0005634">
    <property type="term" value="C:nucleus"/>
    <property type="evidence" value="ECO:0007669"/>
    <property type="project" value="UniProtKB-SubCell"/>
</dbReference>
<dbReference type="AlphaFoldDB" id="A0A2P6N1S4"/>
<feature type="region of interest" description="Disordered" evidence="10">
    <location>
        <begin position="298"/>
        <end position="445"/>
    </location>
</feature>
<proteinExistence type="inferred from homology"/>
<evidence type="ECO:0000256" key="7">
    <source>
        <dbReference type="ARBA" id="ARBA00023242"/>
    </source>
</evidence>
<sequence>MSSIVLPTSIAEIAPIEEAEGSKTGGITVQIQNVVSTVHLGVPLDLKRIVNQAKNAEYNPKRFSAVILRIREPRSTALVFASGKIVCTGAKSEEEAQVAARKYAGIMKKLDFQVSFKNYKVQNMVGSVDCGFAIRLEGLAHAHSKFAHYEPELFAGLIYRMASPKIVLLIFVSGKMVITGGKNREDMNQSFENIYPVLQEFRKAWQFSPWDGSRDLFCRWVIYIFNRSWQLQTGDAAWLSPSASFYDFEYNLQFDIRAGQSADGGSGGRKVVFNQPQIIYFCSDDPISIAERPASQRFAGAKSSRGSALKKVRPASPALIGATSGNTGTSHKSSNQITLSPVVKRKQVKKNSPTISPSDSRAASPVPKLSLEGLSEETAASSSRSDNLDYPDIIPNTFNLPRRPPSPPLKSPRVSGNSFDKPGDPQSLSSRHSRRSESNTKEEAIEISTPKPLRELYFSESELMNSPQLLEIRTQLEQLRVQSRQEQKDMQEQREMKSLWMVETEELRKRLAAERRALEIVKKIHTEVNLVPPKTLEREEIERLKTALAVSGARIDELEKMRDEAVTRSADFEAVKNRLEEETNKRQELDDLLLDVQMEASSWRDKFNLEVQGREIFNAERESLEALSAVQLLTLRKKLDELENEKSSASSRIELEVQAKSRLEQQLVTKQQEINQYKLNAINRDAEKDKTIAALQVDLELSKSKTTELHSTLQTQRETIDDLQKKSRTTFGSFERVSAIDYGIIKRENEALNQQIQLLKSASREDGPEENKEQKVQDITKREESIAKREEEIAKRNEEVSRREEIISKRDEEVEELKLENERIYTRLQRAEMSLDHVHAELTKSQTLLEETHVTQTTIIELEDPRKIELHSLKMANQNQKAELEAAKQLISNLEMKIELQASRQKTLEENFIQENLQVLSLKEKLSLLSVELEESRRESAILRGAIDESSVEKLWIARMEAALAGYEMEAKLDEQLASQHVMRDIANEAVRLTIDNLRQAQTIAAVREARNLQLSAAQIEAAKIEGERNRVKELRHSLNLAHSEQKKARSAWEAEIHEAMLERDQSLTALEDIVQENADLRESLLMVEQDASEKETARLKLQLELVQMGSLLDMQTNSRLRAEEQVLLKQREQLIHLTSENKSLNQHAQVLEGQLREFRDHLCDLKKMLEGRKTRRDRLLQLARKMSLEVDDEHPRDNSDTNTIIDSNALNEEDKYV</sequence>
<dbReference type="Proteomes" id="UP000241769">
    <property type="component" value="Unassembled WGS sequence"/>
</dbReference>
<dbReference type="GO" id="GO:0006352">
    <property type="term" value="P:DNA-templated transcription initiation"/>
    <property type="evidence" value="ECO:0007669"/>
    <property type="project" value="InterPro"/>
</dbReference>
<evidence type="ECO:0000313" key="11">
    <source>
        <dbReference type="EMBL" id="PRP77899.1"/>
    </source>
</evidence>
<dbReference type="Pfam" id="PF00352">
    <property type="entry name" value="TBP"/>
    <property type="match status" value="2"/>
</dbReference>
<dbReference type="FunFam" id="3.30.310.10:FF:000005">
    <property type="entry name" value="TATA box-binding protein-like 1"/>
    <property type="match status" value="1"/>
</dbReference>
<dbReference type="PANTHER" id="PTHR10126">
    <property type="entry name" value="TATA-BOX BINDING PROTEIN"/>
    <property type="match status" value="1"/>
</dbReference>